<evidence type="ECO:0000259" key="1">
    <source>
        <dbReference type="PROSITE" id="PS50181"/>
    </source>
</evidence>
<dbReference type="PROSITE" id="PS50181">
    <property type="entry name" value="FBOX"/>
    <property type="match status" value="1"/>
</dbReference>
<dbReference type="Proteomes" id="UP001140560">
    <property type="component" value="Unassembled WGS sequence"/>
</dbReference>
<feature type="domain" description="F-box" evidence="1">
    <location>
        <begin position="1"/>
        <end position="46"/>
    </location>
</feature>
<sequence length="476" mass="54436">MAPLLDCPDELLLQITQHLDSQSLLKLMRTCRRVRPVAQEALYCSIVVPPSSNDFDPPLACLLRTLIQRPSLANLVREVWFAPRKQYVPVDLPGQTTLERFHPHVDVTMWEPGVVAAIISLAPKLVNLSVFPCGQFPTHSPMVLPKTNVPPVSIIREMFRSRQNRDGLIDIATLQPYQNLKHVRLCTRILEHEWIKLPNLESLLLCHHTQTFWSGNDPPPANSRMSRLELELNFDILLPVSPGTLLQSLQPTRNLQLHGFLLLFPNLKDLLITLYTPPGLSQHNIVPLSFDNLIAKIPATGRLETLNIRILTSVEDVRTFEHIFPLSNVAKLSALRVLEIPQAALGSQEGPINLEDILPVTLEVLTVHRVDDSMLRWIKRIIAERHRLPNLRRIDLYLIGVRSAEYVGLICTYMRSEDMWKLLEVGIEVDIWWRLEEFQTNWQNIGMGRIHREVEEDPGQSRVFIAVERFLAQSEA</sequence>
<gene>
    <name evidence="2" type="ORF">N0V83_001860</name>
</gene>
<keyword evidence="3" id="KW-1185">Reference proteome</keyword>
<dbReference type="InterPro" id="IPR036047">
    <property type="entry name" value="F-box-like_dom_sf"/>
</dbReference>
<dbReference type="Pfam" id="PF12937">
    <property type="entry name" value="F-box-like"/>
    <property type="match status" value="1"/>
</dbReference>
<comment type="caution">
    <text evidence="2">The sequence shown here is derived from an EMBL/GenBank/DDBJ whole genome shotgun (WGS) entry which is preliminary data.</text>
</comment>
<proteinExistence type="predicted"/>
<reference evidence="2" key="1">
    <citation type="submission" date="2022-10" db="EMBL/GenBank/DDBJ databases">
        <title>Tapping the CABI collections for fungal endophytes: first genome assemblies for Collariella, Neodidymelliopsis, Ascochyta clinopodiicola, Didymella pomorum, Didymosphaeria variabile, Neocosmospora piperis and Neocucurbitaria cava.</title>
        <authorList>
            <person name="Hill R."/>
        </authorList>
    </citation>
    <scope>NUCLEOTIDE SEQUENCE</scope>
    <source>
        <strain evidence="2">IMI 356814</strain>
    </source>
</reference>
<name>A0A9W9CQD4_9PLEO</name>
<evidence type="ECO:0000313" key="2">
    <source>
        <dbReference type="EMBL" id="KAJ4374784.1"/>
    </source>
</evidence>
<protein>
    <recommendedName>
        <fullName evidence="1">F-box domain-containing protein</fullName>
    </recommendedName>
</protein>
<dbReference type="AlphaFoldDB" id="A0A9W9CQD4"/>
<organism evidence="2 3">
    <name type="scientific">Neocucurbitaria cava</name>
    <dbReference type="NCBI Taxonomy" id="798079"/>
    <lineage>
        <taxon>Eukaryota</taxon>
        <taxon>Fungi</taxon>
        <taxon>Dikarya</taxon>
        <taxon>Ascomycota</taxon>
        <taxon>Pezizomycotina</taxon>
        <taxon>Dothideomycetes</taxon>
        <taxon>Pleosporomycetidae</taxon>
        <taxon>Pleosporales</taxon>
        <taxon>Pleosporineae</taxon>
        <taxon>Cucurbitariaceae</taxon>
        <taxon>Neocucurbitaria</taxon>
    </lineage>
</organism>
<dbReference type="SUPFAM" id="SSF81383">
    <property type="entry name" value="F-box domain"/>
    <property type="match status" value="1"/>
</dbReference>
<dbReference type="EMBL" id="JAPEUY010000003">
    <property type="protein sequence ID" value="KAJ4374784.1"/>
    <property type="molecule type" value="Genomic_DNA"/>
</dbReference>
<dbReference type="OrthoDB" id="3684683at2759"/>
<accession>A0A9W9CQD4</accession>
<dbReference type="InterPro" id="IPR001810">
    <property type="entry name" value="F-box_dom"/>
</dbReference>
<evidence type="ECO:0000313" key="3">
    <source>
        <dbReference type="Proteomes" id="UP001140560"/>
    </source>
</evidence>
<dbReference type="Gene3D" id="1.20.1280.50">
    <property type="match status" value="1"/>
</dbReference>